<keyword evidence="2" id="KW-1185">Reference proteome</keyword>
<gene>
    <name evidence="1" type="ORF">BDV33DRAFT_108513</name>
</gene>
<dbReference type="AlphaFoldDB" id="A0A5N6ESS0"/>
<proteinExistence type="predicted"/>
<protein>
    <submittedName>
        <fullName evidence="1">Uncharacterized protein</fullName>
    </submittedName>
</protein>
<evidence type="ECO:0000313" key="1">
    <source>
        <dbReference type="EMBL" id="KAB8219500.1"/>
    </source>
</evidence>
<accession>A0A5N6ESS0</accession>
<organism evidence="1 2">
    <name type="scientific">Aspergillus novoparasiticus</name>
    <dbReference type="NCBI Taxonomy" id="986946"/>
    <lineage>
        <taxon>Eukaryota</taxon>
        <taxon>Fungi</taxon>
        <taxon>Dikarya</taxon>
        <taxon>Ascomycota</taxon>
        <taxon>Pezizomycotina</taxon>
        <taxon>Eurotiomycetes</taxon>
        <taxon>Eurotiomycetidae</taxon>
        <taxon>Eurotiales</taxon>
        <taxon>Aspergillaceae</taxon>
        <taxon>Aspergillus</taxon>
        <taxon>Aspergillus subgen. Circumdati</taxon>
    </lineage>
</organism>
<name>A0A5N6ESS0_9EURO</name>
<sequence length="172" mass="19092">MRLLKLDGSRSAPRSYRKLYQYLKTTLRDTSSLTDELSRIGALSSAVQVTKRPHSRGPVLLPENETMVYVLLHHVAIEETQLRTTRLASRFPGQQEEPSAISTVQRPPIIMSDVIALDFSSARRACTISMTAYGGSPWPFSEGSACVARFPTRPLPPPISLAYPTQTDCDRS</sequence>
<dbReference type="Proteomes" id="UP000326799">
    <property type="component" value="Unassembled WGS sequence"/>
</dbReference>
<reference evidence="1 2" key="1">
    <citation type="submission" date="2019-04" db="EMBL/GenBank/DDBJ databases">
        <title>Fungal friends and foes A comparative genomics study of 23 Aspergillus species from section Flavi.</title>
        <authorList>
            <consortium name="DOE Joint Genome Institute"/>
            <person name="Kjaerbolling I."/>
            <person name="Vesth T.C."/>
            <person name="Frisvad J.C."/>
            <person name="Nybo J.L."/>
            <person name="Theobald S."/>
            <person name="Kildgaard S."/>
            <person name="Petersen T.I."/>
            <person name="Kuo A."/>
            <person name="Sato A."/>
            <person name="Lyhne E.K."/>
            <person name="Kogle M.E."/>
            <person name="Wiebenga A."/>
            <person name="Kun R.S."/>
            <person name="Lubbers R.J."/>
            <person name="Makela M.R."/>
            <person name="Barry K."/>
            <person name="Chovatia M."/>
            <person name="Clum A."/>
            <person name="Daum C."/>
            <person name="Haridas S."/>
            <person name="He G."/>
            <person name="LaButti K."/>
            <person name="Lipzen A."/>
            <person name="Mondo S."/>
            <person name="Pangilinan J."/>
            <person name="Riley R."/>
            <person name="Salamov A."/>
            <person name="Simmons B.A."/>
            <person name="Magnuson J.K."/>
            <person name="Henrissat B."/>
            <person name="Mortensen U.H."/>
            <person name="Larsen T.O."/>
            <person name="De vries R.P."/>
            <person name="Grigoriev I.V."/>
            <person name="Machida M."/>
            <person name="Baker S.E."/>
            <person name="Andersen M.R."/>
        </authorList>
    </citation>
    <scope>NUCLEOTIDE SEQUENCE [LARGE SCALE GENOMIC DNA]</scope>
    <source>
        <strain evidence="1 2">CBS 126849</strain>
    </source>
</reference>
<evidence type="ECO:0000313" key="2">
    <source>
        <dbReference type="Proteomes" id="UP000326799"/>
    </source>
</evidence>
<dbReference type="EMBL" id="ML733438">
    <property type="protein sequence ID" value="KAB8219500.1"/>
    <property type="molecule type" value="Genomic_DNA"/>
</dbReference>